<protein>
    <submittedName>
        <fullName evidence="1">Uncharacterized protein</fullName>
    </submittedName>
</protein>
<accession>A0AAD5MSV2</accession>
<evidence type="ECO:0000313" key="2">
    <source>
        <dbReference type="Proteomes" id="UP001196413"/>
    </source>
</evidence>
<proteinExistence type="predicted"/>
<sequence>MKLIKVELVVIVSYKRVIAITIKMKGTSKLDRKRLLNGPFGLFHHRCDTKLCGVLKNWTVDLRTTQSYSS</sequence>
<gene>
    <name evidence="1" type="ORF">KIN20_024087</name>
</gene>
<name>A0AAD5MSV2_PARTN</name>
<organism evidence="1 2">
    <name type="scientific">Parelaphostrongylus tenuis</name>
    <name type="common">Meningeal worm</name>
    <dbReference type="NCBI Taxonomy" id="148309"/>
    <lineage>
        <taxon>Eukaryota</taxon>
        <taxon>Metazoa</taxon>
        <taxon>Ecdysozoa</taxon>
        <taxon>Nematoda</taxon>
        <taxon>Chromadorea</taxon>
        <taxon>Rhabditida</taxon>
        <taxon>Rhabditina</taxon>
        <taxon>Rhabditomorpha</taxon>
        <taxon>Strongyloidea</taxon>
        <taxon>Metastrongylidae</taxon>
        <taxon>Parelaphostrongylus</taxon>
    </lineage>
</organism>
<dbReference type="Proteomes" id="UP001196413">
    <property type="component" value="Unassembled WGS sequence"/>
</dbReference>
<comment type="caution">
    <text evidence="1">The sequence shown here is derived from an EMBL/GenBank/DDBJ whole genome shotgun (WGS) entry which is preliminary data.</text>
</comment>
<dbReference type="AlphaFoldDB" id="A0AAD5MSV2"/>
<keyword evidence="2" id="KW-1185">Reference proteome</keyword>
<reference evidence="1" key="1">
    <citation type="submission" date="2021-06" db="EMBL/GenBank/DDBJ databases">
        <title>Parelaphostrongylus tenuis whole genome reference sequence.</title>
        <authorList>
            <person name="Garwood T.J."/>
            <person name="Larsen P.A."/>
            <person name="Fountain-Jones N.M."/>
            <person name="Garbe J.R."/>
            <person name="Macchietto M.G."/>
            <person name="Kania S.A."/>
            <person name="Gerhold R.W."/>
            <person name="Richards J.E."/>
            <person name="Wolf T.M."/>
        </authorList>
    </citation>
    <scope>NUCLEOTIDE SEQUENCE</scope>
    <source>
        <strain evidence="1">MNPRO001-30</strain>
        <tissue evidence="1">Meninges</tissue>
    </source>
</reference>
<evidence type="ECO:0000313" key="1">
    <source>
        <dbReference type="EMBL" id="KAJ1364080.1"/>
    </source>
</evidence>
<dbReference type="EMBL" id="JAHQIW010004869">
    <property type="protein sequence ID" value="KAJ1364080.1"/>
    <property type="molecule type" value="Genomic_DNA"/>
</dbReference>